<feature type="compositionally biased region" description="Polar residues" evidence="3">
    <location>
        <begin position="1"/>
        <end position="11"/>
    </location>
</feature>
<dbReference type="AlphaFoldDB" id="A0A6V7TZ02"/>
<dbReference type="Proteomes" id="UP000580250">
    <property type="component" value="Unassembled WGS sequence"/>
</dbReference>
<dbReference type="EMBL" id="CAJEWN010000024">
    <property type="protein sequence ID" value="CAD2139943.1"/>
    <property type="molecule type" value="Genomic_DNA"/>
</dbReference>
<dbReference type="OrthoDB" id="445677at2759"/>
<evidence type="ECO:0000259" key="4">
    <source>
        <dbReference type="PROSITE" id="PS51279"/>
    </source>
</evidence>
<feature type="compositionally biased region" description="Basic and acidic residues" evidence="3">
    <location>
        <begin position="100"/>
        <end position="109"/>
    </location>
</feature>
<evidence type="ECO:0000313" key="5">
    <source>
        <dbReference type="EMBL" id="CAD2139943.1"/>
    </source>
</evidence>
<reference evidence="5 6" key="1">
    <citation type="submission" date="2020-08" db="EMBL/GenBank/DDBJ databases">
        <authorList>
            <person name="Koutsovoulos G."/>
            <person name="Danchin GJ E."/>
        </authorList>
    </citation>
    <scope>NUCLEOTIDE SEQUENCE [LARGE SCALE GENOMIC DNA]</scope>
</reference>
<sequence length="204" mass="22771">MSSEPETTQPAADTIDNGINKGKSNFYDLKEEVNKQNDSQVNAQYSVDHDKDKSTNDPVKVEPQPPALSTTNASSGLVSSVNKIATTTTSESSSAKRRRIANDELDKSHGPSTSKKGGGLSSLVGSLAKKDKKQSMLAKSAQDWRQFVQEEKLEEELDTHLKSRDSFLDKQEFLLRADYKQFEHERDLRAQERKIKQPHGDTPH</sequence>
<dbReference type="Pfam" id="PF07572">
    <property type="entry name" value="BCNT"/>
    <property type="match status" value="1"/>
</dbReference>
<feature type="domain" description="BCNT-C" evidence="4">
    <location>
        <begin position="114"/>
        <end position="195"/>
    </location>
</feature>
<dbReference type="PANTHER" id="PTHR48295:SF1">
    <property type="entry name" value="SWR1-COMPLEX PROTEIN 5"/>
    <property type="match status" value="1"/>
</dbReference>
<feature type="region of interest" description="Disordered" evidence="3">
    <location>
        <begin position="1"/>
        <end position="143"/>
    </location>
</feature>
<protein>
    <recommendedName>
        <fullName evidence="1">Craniofacial development protein 1</fullName>
    </recommendedName>
    <alternativeName>
        <fullName evidence="2">Bucentaur</fullName>
    </alternativeName>
</protein>
<evidence type="ECO:0000256" key="3">
    <source>
        <dbReference type="SAM" id="MobiDB-lite"/>
    </source>
</evidence>
<feature type="region of interest" description="Disordered" evidence="3">
    <location>
        <begin position="185"/>
        <end position="204"/>
    </location>
</feature>
<feature type="compositionally biased region" description="Polar residues" evidence="3">
    <location>
        <begin position="67"/>
        <end position="85"/>
    </location>
</feature>
<name>A0A6V7TZ02_MELEN</name>
<evidence type="ECO:0000313" key="6">
    <source>
        <dbReference type="Proteomes" id="UP000580250"/>
    </source>
</evidence>
<gene>
    <name evidence="5" type="ORF">MENT_LOCUS6322</name>
</gene>
<dbReference type="PROSITE" id="PS51279">
    <property type="entry name" value="BCNT_C"/>
    <property type="match status" value="1"/>
</dbReference>
<proteinExistence type="predicted"/>
<organism evidence="5 6">
    <name type="scientific">Meloidogyne enterolobii</name>
    <name type="common">Root-knot nematode worm</name>
    <name type="synonym">Meloidogyne mayaguensis</name>
    <dbReference type="NCBI Taxonomy" id="390850"/>
    <lineage>
        <taxon>Eukaryota</taxon>
        <taxon>Metazoa</taxon>
        <taxon>Ecdysozoa</taxon>
        <taxon>Nematoda</taxon>
        <taxon>Chromadorea</taxon>
        <taxon>Rhabditida</taxon>
        <taxon>Tylenchina</taxon>
        <taxon>Tylenchomorpha</taxon>
        <taxon>Tylenchoidea</taxon>
        <taxon>Meloidogynidae</taxon>
        <taxon>Meloidogyninae</taxon>
        <taxon>Meloidogyne</taxon>
    </lineage>
</organism>
<dbReference type="InterPro" id="IPR027124">
    <property type="entry name" value="Swc5/CFDP1/2"/>
</dbReference>
<comment type="caution">
    <text evidence="5">The sequence shown here is derived from an EMBL/GenBank/DDBJ whole genome shotgun (WGS) entry which is preliminary data.</text>
</comment>
<feature type="compositionally biased region" description="Polar residues" evidence="3">
    <location>
        <begin position="36"/>
        <end position="45"/>
    </location>
</feature>
<dbReference type="InterPro" id="IPR011421">
    <property type="entry name" value="BCNT-C"/>
</dbReference>
<accession>A0A6V7TZ02</accession>
<dbReference type="PANTHER" id="PTHR48295">
    <property type="entry name" value="CRANIOFACIAL DEVELOPMENT PROTEIN 1"/>
    <property type="match status" value="1"/>
</dbReference>
<evidence type="ECO:0000256" key="1">
    <source>
        <dbReference type="ARBA" id="ARBA00019033"/>
    </source>
</evidence>
<evidence type="ECO:0000256" key="2">
    <source>
        <dbReference type="ARBA" id="ARBA00030244"/>
    </source>
</evidence>